<gene>
    <name evidence="2" type="ORF">DWX36_02930</name>
</gene>
<keyword evidence="2" id="KW-0378">Hydrolase</keyword>
<evidence type="ECO:0000313" key="3">
    <source>
        <dbReference type="Proteomes" id="UP000283834"/>
    </source>
</evidence>
<proteinExistence type="predicted"/>
<dbReference type="InterPro" id="IPR050789">
    <property type="entry name" value="Diverse_Enzym_Activities"/>
</dbReference>
<feature type="domain" description="Beta-lactamase-related" evidence="1">
    <location>
        <begin position="38"/>
        <end position="281"/>
    </location>
</feature>
<dbReference type="InterPro" id="IPR012338">
    <property type="entry name" value="Beta-lactam/transpept-like"/>
</dbReference>
<organism evidence="2 3">
    <name type="scientific">Mediterraneibacter gnavus</name>
    <name type="common">Ruminococcus gnavus</name>
    <dbReference type="NCBI Taxonomy" id="33038"/>
    <lineage>
        <taxon>Bacteria</taxon>
        <taxon>Bacillati</taxon>
        <taxon>Bacillota</taxon>
        <taxon>Clostridia</taxon>
        <taxon>Lachnospirales</taxon>
        <taxon>Lachnospiraceae</taxon>
        <taxon>Mediterraneibacter</taxon>
    </lineage>
</organism>
<comment type="caution">
    <text evidence="2">The sequence shown here is derived from an EMBL/GenBank/DDBJ whole genome shotgun (WGS) entry which is preliminary data.</text>
</comment>
<accession>A0A412NLK0</accession>
<dbReference type="EMBL" id="QRWQ01000002">
    <property type="protein sequence ID" value="RGT41256.1"/>
    <property type="molecule type" value="Genomic_DNA"/>
</dbReference>
<dbReference type="Pfam" id="PF00144">
    <property type="entry name" value="Beta-lactamase"/>
    <property type="match status" value="1"/>
</dbReference>
<dbReference type="PANTHER" id="PTHR43283">
    <property type="entry name" value="BETA-LACTAMASE-RELATED"/>
    <property type="match status" value="1"/>
</dbReference>
<sequence length="299" mass="34800">METENLQKYLEKVSDVGINGIQVIQNGQEIGCWMENEKQRQNQFSITKSFTSAAVGFAIHEGMFNLNTLICNLFEEADRVSGSHWKDMKIYNLLTMTMGVEYPLLMGNMRMNLTEKDWVTYIFRQNVIYKPGSVFQYNNAGPYLLSVLIQRKTGQNLIEYLTPRLFERLKIEPPEGEYCPRGYVFGASGFRMNVRDLGKFGRLYLQQGNWEGKQILPEKWVTESVKKHVSYRKAENLQMDGYGYLFWHLKSGIYMANGKYGQYCIVIPDKDAVISINSTEKIRNEKIYFDILEEILLFL</sequence>
<dbReference type="AlphaFoldDB" id="A0A412NLK0"/>
<evidence type="ECO:0000313" key="2">
    <source>
        <dbReference type="EMBL" id="RGT41256.1"/>
    </source>
</evidence>
<dbReference type="PANTHER" id="PTHR43283:SF7">
    <property type="entry name" value="BETA-LACTAMASE-RELATED DOMAIN-CONTAINING PROTEIN"/>
    <property type="match status" value="1"/>
</dbReference>
<dbReference type="RefSeq" id="WP_118046525.1">
    <property type="nucleotide sequence ID" value="NZ_QRWQ01000002.1"/>
</dbReference>
<dbReference type="Gene3D" id="3.40.710.10">
    <property type="entry name" value="DD-peptidase/beta-lactamase superfamily"/>
    <property type="match status" value="1"/>
</dbReference>
<dbReference type="SUPFAM" id="SSF56601">
    <property type="entry name" value="beta-lactamase/transpeptidase-like"/>
    <property type="match status" value="1"/>
</dbReference>
<reference evidence="2 3" key="1">
    <citation type="submission" date="2018-08" db="EMBL/GenBank/DDBJ databases">
        <title>A genome reference for cultivated species of the human gut microbiota.</title>
        <authorList>
            <person name="Zou Y."/>
            <person name="Xue W."/>
            <person name="Luo G."/>
        </authorList>
    </citation>
    <scope>NUCLEOTIDE SEQUENCE [LARGE SCALE GENOMIC DNA]</scope>
    <source>
        <strain evidence="2 3">AF19-16AC</strain>
    </source>
</reference>
<dbReference type="InterPro" id="IPR001466">
    <property type="entry name" value="Beta-lactam-related"/>
</dbReference>
<dbReference type="GO" id="GO:0016787">
    <property type="term" value="F:hydrolase activity"/>
    <property type="evidence" value="ECO:0007669"/>
    <property type="project" value="UniProtKB-KW"/>
</dbReference>
<dbReference type="Proteomes" id="UP000283834">
    <property type="component" value="Unassembled WGS sequence"/>
</dbReference>
<evidence type="ECO:0000259" key="1">
    <source>
        <dbReference type="Pfam" id="PF00144"/>
    </source>
</evidence>
<protein>
    <submittedName>
        <fullName evidence="2">Class C beta-lactamase-related serine hydrolase</fullName>
    </submittedName>
</protein>
<name>A0A412NLK0_MEDGN</name>